<protein>
    <submittedName>
        <fullName evidence="2">Uncharacterized protein</fullName>
    </submittedName>
</protein>
<accession>A0A7W9CI68</accession>
<reference evidence="2 3" key="1">
    <citation type="submission" date="2020-08" db="EMBL/GenBank/DDBJ databases">
        <title>Genomic Encyclopedia of Type Strains, Phase IV (KMG-IV): sequencing the most valuable type-strain genomes for metagenomic binning, comparative biology and taxonomic classification.</title>
        <authorList>
            <person name="Goeker M."/>
        </authorList>
    </citation>
    <scope>NUCLEOTIDE SEQUENCE [LARGE SCALE GENOMIC DNA]</scope>
    <source>
        <strain evidence="2 3">DSM 4737</strain>
    </source>
</reference>
<evidence type="ECO:0000256" key="1">
    <source>
        <dbReference type="SAM" id="Phobius"/>
    </source>
</evidence>
<dbReference type="EMBL" id="JACHOR010000002">
    <property type="protein sequence ID" value="MBB5745984.1"/>
    <property type="molecule type" value="Genomic_DNA"/>
</dbReference>
<name>A0A7W9CI68_9CAUL</name>
<organism evidence="2 3">
    <name type="scientific">Brevundimonas variabilis</name>
    <dbReference type="NCBI Taxonomy" id="74312"/>
    <lineage>
        <taxon>Bacteria</taxon>
        <taxon>Pseudomonadati</taxon>
        <taxon>Pseudomonadota</taxon>
        <taxon>Alphaproteobacteria</taxon>
        <taxon>Caulobacterales</taxon>
        <taxon>Caulobacteraceae</taxon>
        <taxon>Brevundimonas</taxon>
    </lineage>
</organism>
<keyword evidence="1" id="KW-1133">Transmembrane helix</keyword>
<dbReference type="AlphaFoldDB" id="A0A7W9CI68"/>
<evidence type="ECO:0000313" key="2">
    <source>
        <dbReference type="EMBL" id="MBB5745984.1"/>
    </source>
</evidence>
<keyword evidence="1" id="KW-0812">Transmembrane</keyword>
<keyword evidence="3" id="KW-1185">Reference proteome</keyword>
<dbReference type="Proteomes" id="UP000545037">
    <property type="component" value="Unassembled WGS sequence"/>
</dbReference>
<gene>
    <name evidence="2" type="ORF">GGR13_001568</name>
</gene>
<comment type="caution">
    <text evidence="2">The sequence shown here is derived from an EMBL/GenBank/DDBJ whole genome shotgun (WGS) entry which is preliminary data.</text>
</comment>
<sequence>MSADEFDPFVERAFARSPRMADEALFAAGIEAKLASSTRLRTLALTLAGLTGGIVAVRQSLSSAVDLGTAAVTAPVRSLGQGLQNANQDAQLSMQPVLDQVGLSDMVFGSMGGMSLFWIGTAALVAVAIAGAMKLSQEI</sequence>
<keyword evidence="1" id="KW-0472">Membrane</keyword>
<evidence type="ECO:0000313" key="3">
    <source>
        <dbReference type="Proteomes" id="UP000545037"/>
    </source>
</evidence>
<proteinExistence type="predicted"/>
<dbReference type="RefSeq" id="WP_183212937.1">
    <property type="nucleotide sequence ID" value="NZ_JACHOR010000002.1"/>
</dbReference>
<feature type="transmembrane region" description="Helical" evidence="1">
    <location>
        <begin position="115"/>
        <end position="133"/>
    </location>
</feature>